<dbReference type="InterPro" id="IPR000595">
    <property type="entry name" value="cNMP-bd_dom"/>
</dbReference>
<feature type="transmembrane region" description="Helical" evidence="2">
    <location>
        <begin position="320"/>
        <end position="339"/>
    </location>
</feature>
<name>A0A1X9MIP7_9BACI</name>
<organism evidence="4 5">
    <name type="scientific">Halalkalibacter krulwichiae</name>
    <dbReference type="NCBI Taxonomy" id="199441"/>
    <lineage>
        <taxon>Bacteria</taxon>
        <taxon>Bacillati</taxon>
        <taxon>Bacillota</taxon>
        <taxon>Bacilli</taxon>
        <taxon>Bacillales</taxon>
        <taxon>Bacillaceae</taxon>
        <taxon>Halalkalibacter</taxon>
    </lineage>
</organism>
<proteinExistence type="predicted"/>
<keyword evidence="2" id="KW-0472">Membrane</keyword>
<evidence type="ECO:0000256" key="2">
    <source>
        <dbReference type="SAM" id="Phobius"/>
    </source>
</evidence>
<evidence type="ECO:0000256" key="1">
    <source>
        <dbReference type="ARBA" id="ARBA00023159"/>
    </source>
</evidence>
<feature type="domain" description="Cyclic nucleotide-binding" evidence="3">
    <location>
        <begin position="15"/>
        <end position="83"/>
    </location>
</feature>
<sequence>MVSTNVITDIRQNQLSSELSLDEMILIESLSEEISVEKGQIVIDETHLSQTFYLVKSGSLNVLLGDKGITVREAGHFVGMLDLDEIPIHSVVAREPSTLIKVNVDKIFSSSRYHSLQIKLLSKVVKQLSQDVRLHEQETKKYYALGTLSVYLLCILSLYTLSLGVLSGFVANFGASTFVDISLIIGFAFVMYIFMKGSPYSYKDFGVTTVNWRDDIKEAAIITLPILLFFLILKWFLITFIPAFSEISLFNPAAALTDIGFSYPMFVFMILVYIVFSVIQEFIARTGLQSALYLFLPNSKYKLIISIVLSNLLFAMAHSHIGTLFALVAFLPGLFWGWLFARQQSIVGVSFSHMIIGIWVLFILGYTEFVQF</sequence>
<dbReference type="PROSITE" id="PS50042">
    <property type="entry name" value="CNMP_BINDING_3"/>
    <property type="match status" value="1"/>
</dbReference>
<dbReference type="KEGG" id="bkw:BkAM31D_11940"/>
<keyword evidence="4" id="KW-0645">Protease</keyword>
<dbReference type="CDD" id="cd00038">
    <property type="entry name" value="CAP_ED"/>
    <property type="match status" value="1"/>
</dbReference>
<evidence type="ECO:0000313" key="5">
    <source>
        <dbReference type="Proteomes" id="UP000193006"/>
    </source>
</evidence>
<accession>A0A1X9MIP7</accession>
<dbReference type="InterPro" id="IPR014710">
    <property type="entry name" value="RmlC-like_jellyroll"/>
</dbReference>
<feature type="transmembrane region" description="Helical" evidence="2">
    <location>
        <begin position="219"/>
        <end position="241"/>
    </location>
</feature>
<dbReference type="RefSeq" id="WP_066151201.1">
    <property type="nucleotide sequence ID" value="NZ_CP020814.1"/>
</dbReference>
<dbReference type="STRING" id="199441.BkAM31D_11940"/>
<dbReference type="Gene3D" id="2.60.120.10">
    <property type="entry name" value="Jelly Rolls"/>
    <property type="match status" value="1"/>
</dbReference>
<dbReference type="EMBL" id="CP020814">
    <property type="protein sequence ID" value="ARK30482.1"/>
    <property type="molecule type" value="Genomic_DNA"/>
</dbReference>
<dbReference type="SUPFAM" id="SSF51206">
    <property type="entry name" value="cAMP-binding domain-like"/>
    <property type="match status" value="1"/>
</dbReference>
<protein>
    <submittedName>
        <fullName evidence="4">CAAX amino terminal protease self-immunity</fullName>
    </submittedName>
</protein>
<evidence type="ECO:0000259" key="3">
    <source>
        <dbReference type="PROSITE" id="PS50042"/>
    </source>
</evidence>
<dbReference type="AlphaFoldDB" id="A0A1X9MIP7"/>
<keyword evidence="2" id="KW-1133">Transmembrane helix</keyword>
<dbReference type="GO" id="GO:0004175">
    <property type="term" value="F:endopeptidase activity"/>
    <property type="evidence" value="ECO:0007669"/>
    <property type="project" value="UniProtKB-ARBA"/>
</dbReference>
<feature type="transmembrane region" description="Helical" evidence="2">
    <location>
        <begin position="261"/>
        <end position="279"/>
    </location>
</feature>
<dbReference type="Pfam" id="PF02517">
    <property type="entry name" value="Rce1-like"/>
    <property type="match status" value="1"/>
</dbReference>
<keyword evidence="4" id="KW-0378">Hydrolase</keyword>
<dbReference type="InterPro" id="IPR003675">
    <property type="entry name" value="Rce1/LyrA-like_dom"/>
</dbReference>
<keyword evidence="1" id="KW-0010">Activator</keyword>
<gene>
    <name evidence="4" type="ORF">BkAM31D_11940</name>
</gene>
<keyword evidence="5" id="KW-1185">Reference proteome</keyword>
<keyword evidence="2" id="KW-0812">Transmembrane</keyword>
<feature type="transmembrane region" description="Helical" evidence="2">
    <location>
        <begin position="173"/>
        <end position="194"/>
    </location>
</feature>
<evidence type="ECO:0000313" key="4">
    <source>
        <dbReference type="EMBL" id="ARK30482.1"/>
    </source>
</evidence>
<feature type="transmembrane region" description="Helical" evidence="2">
    <location>
        <begin position="291"/>
        <end position="314"/>
    </location>
</feature>
<reference evidence="4 5" key="1">
    <citation type="submission" date="2017-04" db="EMBL/GenBank/DDBJ databases">
        <title>Bacillus krulwichiae AM31D Genome sequencing and assembly.</title>
        <authorList>
            <person name="Krulwich T.A."/>
            <person name="Anastor L."/>
            <person name="Ehrlich R."/>
            <person name="Ehrlich G.D."/>
            <person name="Janto B."/>
        </authorList>
    </citation>
    <scope>NUCLEOTIDE SEQUENCE [LARGE SCALE GENOMIC DNA]</scope>
    <source>
        <strain evidence="4 5">AM31D</strain>
    </source>
</reference>
<dbReference type="GO" id="GO:0080120">
    <property type="term" value="P:CAAX-box protein maturation"/>
    <property type="evidence" value="ECO:0007669"/>
    <property type="project" value="UniProtKB-ARBA"/>
</dbReference>
<feature type="transmembrane region" description="Helical" evidence="2">
    <location>
        <begin position="142"/>
        <end position="161"/>
    </location>
</feature>
<dbReference type="Proteomes" id="UP000193006">
    <property type="component" value="Chromosome"/>
</dbReference>
<feature type="transmembrane region" description="Helical" evidence="2">
    <location>
        <begin position="346"/>
        <end position="366"/>
    </location>
</feature>
<dbReference type="InterPro" id="IPR018490">
    <property type="entry name" value="cNMP-bd_dom_sf"/>
</dbReference>
<dbReference type="GO" id="GO:0006508">
    <property type="term" value="P:proteolysis"/>
    <property type="evidence" value="ECO:0007669"/>
    <property type="project" value="UniProtKB-KW"/>
</dbReference>